<dbReference type="PANTHER" id="PTHR36974">
    <property type="entry name" value="MEMBRANE PROTEIN-RELATED"/>
    <property type="match status" value="1"/>
</dbReference>
<sequence length="142" mass="15425">MTKSISRTIGRVVLGAFLVFAGLSHLFWARSTFAAQVPGWVPLSTDFVVLASGVVEIGLGLALLFWTARAPLVGWVVAAFFVAVFPGNISQFVTHTDAFGLDSDAARGIRLLFQPLLIVWALWCTGAWAQYRASRQGRGRSQ</sequence>
<evidence type="ECO:0000313" key="2">
    <source>
        <dbReference type="EMBL" id="MCZ4520868.1"/>
    </source>
</evidence>
<organism evidence="2 3">
    <name type="scientific">Rhodococcus ruber</name>
    <dbReference type="NCBI Taxonomy" id="1830"/>
    <lineage>
        <taxon>Bacteria</taxon>
        <taxon>Bacillati</taxon>
        <taxon>Actinomycetota</taxon>
        <taxon>Actinomycetes</taxon>
        <taxon>Mycobacteriales</taxon>
        <taxon>Nocardiaceae</taxon>
        <taxon>Rhodococcus</taxon>
    </lineage>
</organism>
<evidence type="ECO:0008006" key="4">
    <source>
        <dbReference type="Google" id="ProtNLM"/>
    </source>
</evidence>
<evidence type="ECO:0000256" key="1">
    <source>
        <dbReference type="SAM" id="Phobius"/>
    </source>
</evidence>
<dbReference type="EMBL" id="JAPWIJ010000009">
    <property type="protein sequence ID" value="MCZ4520868.1"/>
    <property type="molecule type" value="Genomic_DNA"/>
</dbReference>
<comment type="caution">
    <text evidence="2">The sequence shown here is derived from an EMBL/GenBank/DDBJ whole genome shotgun (WGS) entry which is preliminary data.</text>
</comment>
<dbReference type="RefSeq" id="WP_269607288.1">
    <property type="nucleotide sequence ID" value="NZ_JAPWIJ010000009.1"/>
</dbReference>
<keyword evidence="1" id="KW-0812">Transmembrane</keyword>
<keyword evidence="1" id="KW-1133">Transmembrane helix</keyword>
<evidence type="ECO:0000313" key="3">
    <source>
        <dbReference type="Proteomes" id="UP001081071"/>
    </source>
</evidence>
<gene>
    <name evidence="2" type="ORF">O4220_20340</name>
</gene>
<keyword evidence="1" id="KW-0472">Membrane</keyword>
<reference evidence="2" key="1">
    <citation type="submission" date="2022-12" db="EMBL/GenBank/DDBJ databases">
        <authorList>
            <person name="Krivoruchko A.V."/>
            <person name="Elkin A."/>
        </authorList>
    </citation>
    <scope>NUCLEOTIDE SEQUENCE</scope>
    <source>
        <strain evidence="2">IEGM 1391</strain>
    </source>
</reference>
<proteinExistence type="predicted"/>
<accession>A0ABT4MIQ2</accession>
<dbReference type="PANTHER" id="PTHR36974:SF1">
    <property type="entry name" value="DOXX FAMILY MEMBRANE PROTEIN"/>
    <property type="match status" value="1"/>
</dbReference>
<feature type="transmembrane region" description="Helical" evidence="1">
    <location>
        <begin position="112"/>
        <end position="131"/>
    </location>
</feature>
<name>A0ABT4MIQ2_9NOCA</name>
<keyword evidence="3" id="KW-1185">Reference proteome</keyword>
<feature type="transmembrane region" description="Helical" evidence="1">
    <location>
        <begin position="72"/>
        <end position="92"/>
    </location>
</feature>
<dbReference type="Proteomes" id="UP001081071">
    <property type="component" value="Unassembled WGS sequence"/>
</dbReference>
<feature type="transmembrane region" description="Helical" evidence="1">
    <location>
        <begin position="44"/>
        <end position="65"/>
    </location>
</feature>
<protein>
    <recommendedName>
        <fullName evidence="4">DoxX family membrane protein</fullName>
    </recommendedName>
</protein>